<dbReference type="PANTHER" id="PTHR43128:SF16">
    <property type="entry name" value="L-LACTATE DEHYDROGENASE"/>
    <property type="match status" value="1"/>
</dbReference>
<dbReference type="EC" id="1.1.1.37" evidence="12"/>
<keyword evidence="2" id="KW-0816">Tricarboxylic acid cycle</keyword>
<feature type="binding site" evidence="8">
    <location>
        <position position="97"/>
    </location>
    <ligand>
        <name>NAD(+)</name>
        <dbReference type="ChEBI" id="CHEBI:57540"/>
    </ligand>
</feature>
<dbReference type="EMBL" id="JAIOUQ010000011">
    <property type="protein sequence ID" value="MBZ2166384.1"/>
    <property type="molecule type" value="Genomic_DNA"/>
</dbReference>
<evidence type="ECO:0000256" key="6">
    <source>
        <dbReference type="PIRSR" id="PIRSR000102-1"/>
    </source>
</evidence>
<feature type="binding site" evidence="7">
    <location>
        <position position="122"/>
    </location>
    <ligand>
        <name>substrate</name>
    </ligand>
</feature>
<dbReference type="SUPFAM" id="SSF51735">
    <property type="entry name" value="NAD(P)-binding Rossmann-fold domains"/>
    <property type="match status" value="1"/>
</dbReference>
<dbReference type="InterPro" id="IPR015955">
    <property type="entry name" value="Lactate_DH/Glyco_Ohase_4_C"/>
</dbReference>
<dbReference type="PANTHER" id="PTHR43128">
    <property type="entry name" value="L-2-HYDROXYCARBOXYLATE DEHYDROGENASE (NAD(P)(+))"/>
    <property type="match status" value="1"/>
</dbReference>
<evidence type="ECO:0000313" key="12">
    <source>
        <dbReference type="EMBL" id="MBZ2166384.1"/>
    </source>
</evidence>
<keyword evidence="3" id="KW-0521">NADP</keyword>
<evidence type="ECO:0000256" key="1">
    <source>
        <dbReference type="ARBA" id="ARBA00008104"/>
    </source>
</evidence>
<proteinExistence type="inferred from homology"/>
<evidence type="ECO:0000256" key="3">
    <source>
        <dbReference type="ARBA" id="ARBA00022857"/>
    </source>
</evidence>
<dbReference type="InterPro" id="IPR001557">
    <property type="entry name" value="L-lactate/malate_DH"/>
</dbReference>
<dbReference type="SUPFAM" id="SSF56327">
    <property type="entry name" value="LDH C-terminal domain-like"/>
    <property type="match status" value="1"/>
</dbReference>
<feature type="active site" description="Proton acceptor" evidence="6">
    <location>
        <position position="177"/>
    </location>
</feature>
<dbReference type="InterPro" id="IPR001236">
    <property type="entry name" value="Lactate/malate_DH_N"/>
</dbReference>
<feature type="domain" description="Lactate/malate dehydrogenase N-terminal" evidence="10">
    <location>
        <begin position="1"/>
        <end position="144"/>
    </location>
</feature>
<dbReference type="Gene3D" id="3.40.50.720">
    <property type="entry name" value="NAD(P)-binding Rossmann-like Domain"/>
    <property type="match status" value="1"/>
</dbReference>
<dbReference type="GO" id="GO:0006099">
    <property type="term" value="P:tricarboxylic acid cycle"/>
    <property type="evidence" value="ECO:0007669"/>
    <property type="project" value="UniProtKB-KW"/>
</dbReference>
<sequence length="324" mass="35665">MKVSIIGASGNVGSTSAFLLAEKGYVDDLVLISREQSIKKIKGESLDIYDAMAAMGSDLSIKTSSDIEIIQDSDVIVLTAGISRNPNILRMELAEKNAGIVAKYAKDISKYSPESVVLVVTNPVDVMTYVALKTSDLSKNKVFGLGNHLDSLRLRNYIAKHFKVHINEIHTRVIGQHGVYMVPLMSLTSIGGIPISDFVKYCYFQDDQDFDIEKNIKKVISAGNEIIGSKGATEYGPAYAISDVVKTILKDEKKIFSVSTYLNGEIDGVKDVCLGMPAMIGKEGIEKIIPIRMDDDEKKGFTKAFNFVKENTEDIMRSFNEKPD</sequence>
<dbReference type="Gene3D" id="3.90.110.10">
    <property type="entry name" value="Lactate dehydrogenase/glycoside hydrolase, family 4, C-terminal"/>
    <property type="match status" value="1"/>
</dbReference>
<evidence type="ECO:0000256" key="2">
    <source>
        <dbReference type="ARBA" id="ARBA00022532"/>
    </source>
</evidence>
<dbReference type="Pfam" id="PF00056">
    <property type="entry name" value="Ldh_1_N"/>
    <property type="match status" value="1"/>
</dbReference>
<feature type="binding site" evidence="8">
    <location>
        <begin position="120"/>
        <end position="122"/>
    </location>
    <ligand>
        <name>NAD(+)</name>
        <dbReference type="ChEBI" id="CHEBI:57540"/>
    </ligand>
</feature>
<evidence type="ECO:0000256" key="7">
    <source>
        <dbReference type="PIRSR" id="PIRSR000102-2"/>
    </source>
</evidence>
<reference evidence="13" key="1">
    <citation type="journal article" date="2022" name="Microbiol. Resour. Announc.">
        <title>Draft Genome Sequence of a Methanogenic Archaeon from West Spitsbergen Permafrost.</title>
        <authorList>
            <person name="Trubitsyn V."/>
            <person name="Rivkina E."/>
            <person name="Shcherbakova V."/>
        </authorList>
    </citation>
    <scope>NUCLEOTIDE SEQUENCE [LARGE SCALE GENOMIC DNA]</scope>
    <source>
        <strain evidence="13">VT</strain>
    </source>
</reference>
<name>A0A8T5URS0_9EURY</name>
<keyword evidence="13" id="KW-1185">Reference proteome</keyword>
<dbReference type="InterPro" id="IPR022383">
    <property type="entry name" value="Lactate/malate_DH_C"/>
</dbReference>
<dbReference type="RefSeq" id="WP_223791936.1">
    <property type="nucleotide sequence ID" value="NZ_JAIOUQ010000011.1"/>
</dbReference>
<organism evidence="12 13">
    <name type="scientific">Methanobacterium spitsbergense</name>
    <dbReference type="NCBI Taxonomy" id="2874285"/>
    <lineage>
        <taxon>Archaea</taxon>
        <taxon>Methanobacteriati</taxon>
        <taxon>Methanobacteriota</taxon>
        <taxon>Methanomada group</taxon>
        <taxon>Methanobacteria</taxon>
        <taxon>Methanobacteriales</taxon>
        <taxon>Methanobacteriaceae</taxon>
        <taxon>Methanobacterium</taxon>
    </lineage>
</organism>
<feature type="binding site" evidence="7">
    <location>
        <position position="90"/>
    </location>
    <ligand>
        <name>substrate</name>
    </ligand>
</feature>
<feature type="binding site" evidence="7">
    <location>
        <position position="153"/>
    </location>
    <ligand>
        <name>substrate</name>
    </ligand>
</feature>
<accession>A0A8T5URS0</accession>
<dbReference type="Pfam" id="PF02866">
    <property type="entry name" value="Ldh_1_C"/>
    <property type="match status" value="1"/>
</dbReference>
<dbReference type="Proteomes" id="UP000825933">
    <property type="component" value="Unassembled WGS sequence"/>
</dbReference>
<keyword evidence="4 9" id="KW-0560">Oxidoreductase</keyword>
<gene>
    <name evidence="12" type="ORF">K8N75_10075</name>
</gene>
<dbReference type="InterPro" id="IPR036291">
    <property type="entry name" value="NAD(P)-bd_dom_sf"/>
</dbReference>
<evidence type="ECO:0000256" key="4">
    <source>
        <dbReference type="ARBA" id="ARBA00023002"/>
    </source>
</evidence>
<dbReference type="AlphaFoldDB" id="A0A8T5URS0"/>
<dbReference type="PRINTS" id="PR00086">
    <property type="entry name" value="LLDHDRGNASE"/>
</dbReference>
<dbReference type="GO" id="GO:0006089">
    <property type="term" value="P:lactate metabolic process"/>
    <property type="evidence" value="ECO:0007669"/>
    <property type="project" value="TreeGrafter"/>
</dbReference>
<protein>
    <submittedName>
        <fullName evidence="12">Malate dehydrogenase</fullName>
        <ecNumber evidence="12">1.1.1.37</ecNumber>
    </submittedName>
</protein>
<evidence type="ECO:0000259" key="11">
    <source>
        <dbReference type="Pfam" id="PF02866"/>
    </source>
</evidence>
<keyword evidence="5 8" id="KW-0520">NAD</keyword>
<comment type="caution">
    <text evidence="12">The sequence shown here is derived from an EMBL/GenBank/DDBJ whole genome shotgun (WGS) entry which is preliminary data.</text>
</comment>
<feature type="binding site" evidence="7">
    <location>
        <position position="84"/>
    </location>
    <ligand>
        <name>substrate</name>
    </ligand>
</feature>
<evidence type="ECO:0000256" key="9">
    <source>
        <dbReference type="RuleBase" id="RU003369"/>
    </source>
</evidence>
<evidence type="ECO:0000259" key="10">
    <source>
        <dbReference type="Pfam" id="PF00056"/>
    </source>
</evidence>
<evidence type="ECO:0000313" key="13">
    <source>
        <dbReference type="Proteomes" id="UP000825933"/>
    </source>
</evidence>
<comment type="similarity">
    <text evidence="1 9">Belongs to the LDH/MDH superfamily.</text>
</comment>
<feature type="binding site" evidence="8">
    <location>
        <begin position="7"/>
        <end position="13"/>
    </location>
    <ligand>
        <name>NAD(+)</name>
        <dbReference type="ChEBI" id="CHEBI:57540"/>
    </ligand>
</feature>
<dbReference type="GO" id="GO:0004459">
    <property type="term" value="F:L-lactate dehydrogenase (NAD+) activity"/>
    <property type="evidence" value="ECO:0007669"/>
    <property type="project" value="TreeGrafter"/>
</dbReference>
<evidence type="ECO:0000256" key="5">
    <source>
        <dbReference type="ARBA" id="ARBA00023027"/>
    </source>
</evidence>
<dbReference type="GO" id="GO:0030060">
    <property type="term" value="F:L-malate dehydrogenase (NAD+) activity"/>
    <property type="evidence" value="ECO:0007669"/>
    <property type="project" value="UniProtKB-EC"/>
</dbReference>
<evidence type="ECO:0000256" key="8">
    <source>
        <dbReference type="PIRSR" id="PIRSR000102-3"/>
    </source>
</evidence>
<feature type="domain" description="Lactate/malate dehydrogenase C-terminal" evidence="11">
    <location>
        <begin position="148"/>
        <end position="315"/>
    </location>
</feature>
<dbReference type="PIRSF" id="PIRSF000102">
    <property type="entry name" value="Lac_mal_DH"/>
    <property type="match status" value="1"/>
</dbReference>
<dbReference type="NCBIfam" id="NF004863">
    <property type="entry name" value="PRK06223.1"/>
    <property type="match status" value="1"/>
</dbReference>